<accession>A0AAD2FYV7</accession>
<gene>
    <name evidence="1" type="ORF">CYCCA115_LOCUS16671</name>
</gene>
<comment type="caution">
    <text evidence="1">The sequence shown here is derived from an EMBL/GenBank/DDBJ whole genome shotgun (WGS) entry which is preliminary data.</text>
</comment>
<reference evidence="1" key="1">
    <citation type="submission" date="2023-08" db="EMBL/GenBank/DDBJ databases">
        <authorList>
            <person name="Audoor S."/>
            <person name="Bilcke G."/>
        </authorList>
    </citation>
    <scope>NUCLEOTIDE SEQUENCE</scope>
</reference>
<proteinExistence type="predicted"/>
<protein>
    <submittedName>
        <fullName evidence="1">Uncharacterized protein</fullName>
    </submittedName>
</protein>
<dbReference type="EMBL" id="CAKOGP040001938">
    <property type="protein sequence ID" value="CAJ1957345.1"/>
    <property type="molecule type" value="Genomic_DNA"/>
</dbReference>
<name>A0AAD2FYV7_9STRA</name>
<sequence>MPTPLGKAVEFTMFVDASHAANVVTRQSRTGVLIFVNKAPIIWYSKKQNSVETNIFGSEFDALKTGVELLEGLRFKLRMMGVPIQGYFYSCVDNMSVVKNSSVPESQLKKKSNAVAYHYNCSRCAIDILQIEWIISAENLADVLTKIQSGPVCDRLMEHIMWKAKQNGKLALLI</sequence>
<evidence type="ECO:0000313" key="2">
    <source>
        <dbReference type="Proteomes" id="UP001295423"/>
    </source>
</evidence>
<evidence type="ECO:0000313" key="1">
    <source>
        <dbReference type="EMBL" id="CAJ1957345.1"/>
    </source>
</evidence>
<organism evidence="1 2">
    <name type="scientific">Cylindrotheca closterium</name>
    <dbReference type="NCBI Taxonomy" id="2856"/>
    <lineage>
        <taxon>Eukaryota</taxon>
        <taxon>Sar</taxon>
        <taxon>Stramenopiles</taxon>
        <taxon>Ochrophyta</taxon>
        <taxon>Bacillariophyta</taxon>
        <taxon>Bacillariophyceae</taxon>
        <taxon>Bacillariophycidae</taxon>
        <taxon>Bacillariales</taxon>
        <taxon>Bacillariaceae</taxon>
        <taxon>Cylindrotheca</taxon>
    </lineage>
</organism>
<dbReference type="AlphaFoldDB" id="A0AAD2FYV7"/>
<keyword evidence="2" id="KW-1185">Reference proteome</keyword>
<dbReference type="CDD" id="cd09272">
    <property type="entry name" value="RNase_HI_RT_Ty1"/>
    <property type="match status" value="1"/>
</dbReference>
<dbReference type="Proteomes" id="UP001295423">
    <property type="component" value="Unassembled WGS sequence"/>
</dbReference>